<proteinExistence type="predicted"/>
<sequence length="531" mass="58538">MKFEDLLSEIDGFGRFQKMIVCLSFLGRFTLPCHFLMNNFIAGIPSHHCDIRGLGADGVLRNLSLDQRLTVSIPAQADGTLSSCLMFPEPQSHLLLLLSNSSNTTTTTQLPAVPCQNGWVYDNSTFTSTLASEWDLVCDKKGLNKATATIFFIGVMFGAVFFGSLSDRYGRRIMLLVSYVSGMGFALASIFSTSYIMFAVLRFFTGFSITGIVIVTSVLIVEWVDIESRKLVGVIDSLSWTFGFMSLSLLAFLIRDWRWLIGAATSPVALAIISWRWIPESARWLIANGRLDEAHHYLRKCIKMNGRQGMASSIKAENLSNIVVANRGGRKYSYLDLMRTPKMRKLALMTGLTWYGVASTFYGMSFNIAGFGVNIYLTQFIYAGVELPAKVSIYYLLDKIGRRKTECGALFLAGVSLAITAAIPRDQRIVRTVIAVLGKGCSAASFGTLVLYSSELYPTVIRQNGMGWNSFWGRVGVAVAPLILLLDDVWQGLPQVILCCIALGTSIVASQLPETSDRCLPETIEDVEGTR</sequence>
<dbReference type="Proteomes" id="UP001591681">
    <property type="component" value="Unassembled WGS sequence"/>
</dbReference>
<evidence type="ECO:0000256" key="5">
    <source>
        <dbReference type="ARBA" id="ARBA00039897"/>
    </source>
</evidence>
<evidence type="ECO:0000256" key="1">
    <source>
        <dbReference type="ARBA" id="ARBA00022692"/>
    </source>
</evidence>
<feature type="transmembrane region" description="Helical" evidence="8">
    <location>
        <begin position="259"/>
        <end position="278"/>
    </location>
</feature>
<feature type="transmembrane region" description="Helical" evidence="8">
    <location>
        <begin position="375"/>
        <end position="395"/>
    </location>
</feature>
<dbReference type="Pfam" id="PF00083">
    <property type="entry name" value="Sugar_tr"/>
    <property type="match status" value="1"/>
</dbReference>
<organism evidence="10 11">
    <name type="scientific">Coilia grayii</name>
    <name type="common">Gray's grenadier anchovy</name>
    <dbReference type="NCBI Taxonomy" id="363190"/>
    <lineage>
        <taxon>Eukaryota</taxon>
        <taxon>Metazoa</taxon>
        <taxon>Chordata</taxon>
        <taxon>Craniata</taxon>
        <taxon>Vertebrata</taxon>
        <taxon>Euteleostomi</taxon>
        <taxon>Actinopterygii</taxon>
        <taxon>Neopterygii</taxon>
        <taxon>Teleostei</taxon>
        <taxon>Clupei</taxon>
        <taxon>Clupeiformes</taxon>
        <taxon>Clupeoidei</taxon>
        <taxon>Engraulidae</taxon>
        <taxon>Coilinae</taxon>
        <taxon>Coilia</taxon>
    </lineage>
</organism>
<dbReference type="InterPro" id="IPR005828">
    <property type="entry name" value="MFS_sugar_transport-like"/>
</dbReference>
<comment type="subcellular location">
    <subcellularLocation>
        <location evidence="4">Basal cell membrane</location>
        <topology evidence="4">Multi-pass membrane protein</topology>
    </subcellularLocation>
</comment>
<evidence type="ECO:0000256" key="3">
    <source>
        <dbReference type="ARBA" id="ARBA00023136"/>
    </source>
</evidence>
<protein>
    <recommendedName>
        <fullName evidence="5">Solute carrier family 22 member 6</fullName>
    </recommendedName>
    <alternativeName>
        <fullName evidence="7">Organic anion transporter 1</fullName>
    </alternativeName>
    <alternativeName>
        <fullName evidence="6">Renal organic anion transporter 1</fullName>
    </alternativeName>
</protein>
<name>A0ABD1J9B1_9TELE</name>
<feature type="transmembrane region" description="Helical" evidence="8">
    <location>
        <begin position="146"/>
        <end position="166"/>
    </location>
</feature>
<evidence type="ECO:0000313" key="11">
    <source>
        <dbReference type="Proteomes" id="UP001591681"/>
    </source>
</evidence>
<evidence type="ECO:0000256" key="7">
    <source>
        <dbReference type="ARBA" id="ARBA00042362"/>
    </source>
</evidence>
<dbReference type="PANTHER" id="PTHR24064">
    <property type="entry name" value="SOLUTE CARRIER FAMILY 22 MEMBER"/>
    <property type="match status" value="1"/>
</dbReference>
<evidence type="ECO:0000313" key="10">
    <source>
        <dbReference type="EMBL" id="KAL2083364.1"/>
    </source>
</evidence>
<dbReference type="GO" id="GO:0009925">
    <property type="term" value="C:basal plasma membrane"/>
    <property type="evidence" value="ECO:0007669"/>
    <property type="project" value="UniProtKB-SubCell"/>
</dbReference>
<accession>A0ABD1J9B1</accession>
<dbReference type="InterPro" id="IPR020846">
    <property type="entry name" value="MFS_dom"/>
</dbReference>
<dbReference type="Gene3D" id="1.20.1250.20">
    <property type="entry name" value="MFS general substrate transporter like domains"/>
    <property type="match status" value="1"/>
</dbReference>
<feature type="transmembrane region" description="Helical" evidence="8">
    <location>
        <begin position="231"/>
        <end position="253"/>
    </location>
</feature>
<feature type="domain" description="Major facilitator superfamily (MFS) profile" evidence="9">
    <location>
        <begin position="95"/>
        <end position="516"/>
    </location>
</feature>
<dbReference type="AlphaFoldDB" id="A0ABD1J9B1"/>
<reference evidence="10 11" key="1">
    <citation type="submission" date="2024-09" db="EMBL/GenBank/DDBJ databases">
        <title>A chromosome-level genome assembly of Gray's grenadier anchovy, Coilia grayii.</title>
        <authorList>
            <person name="Fu Z."/>
        </authorList>
    </citation>
    <scope>NUCLEOTIDE SEQUENCE [LARGE SCALE GENOMIC DNA]</scope>
    <source>
        <strain evidence="10">G4</strain>
        <tissue evidence="10">Muscle</tissue>
    </source>
</reference>
<keyword evidence="1 8" id="KW-0812">Transmembrane</keyword>
<dbReference type="InterPro" id="IPR036259">
    <property type="entry name" value="MFS_trans_sf"/>
</dbReference>
<keyword evidence="3 8" id="KW-0472">Membrane</keyword>
<feature type="transmembrane region" description="Helical" evidence="8">
    <location>
        <begin position="173"/>
        <end position="197"/>
    </location>
</feature>
<evidence type="ECO:0000259" key="9">
    <source>
        <dbReference type="PROSITE" id="PS50850"/>
    </source>
</evidence>
<dbReference type="PROSITE" id="PS50850">
    <property type="entry name" value="MFS"/>
    <property type="match status" value="1"/>
</dbReference>
<comment type="caution">
    <text evidence="10">The sequence shown here is derived from an EMBL/GenBank/DDBJ whole genome shotgun (WGS) entry which is preliminary data.</text>
</comment>
<keyword evidence="2 8" id="KW-1133">Transmembrane helix</keyword>
<feature type="transmembrane region" description="Helical" evidence="8">
    <location>
        <begin position="203"/>
        <end position="224"/>
    </location>
</feature>
<feature type="transmembrane region" description="Helical" evidence="8">
    <location>
        <begin position="346"/>
        <end position="369"/>
    </location>
</feature>
<dbReference type="EMBL" id="JBHFQA010000018">
    <property type="protein sequence ID" value="KAL2083364.1"/>
    <property type="molecule type" value="Genomic_DNA"/>
</dbReference>
<evidence type="ECO:0000256" key="6">
    <source>
        <dbReference type="ARBA" id="ARBA00041768"/>
    </source>
</evidence>
<evidence type="ECO:0000256" key="8">
    <source>
        <dbReference type="SAM" id="Phobius"/>
    </source>
</evidence>
<keyword evidence="11" id="KW-1185">Reference proteome</keyword>
<gene>
    <name evidence="10" type="ORF">ACEWY4_021137</name>
</gene>
<dbReference type="FunFam" id="1.20.1250.20:FF:000023">
    <property type="entry name" value="Solute carrier family 22 member 6"/>
    <property type="match status" value="1"/>
</dbReference>
<evidence type="ECO:0000256" key="2">
    <source>
        <dbReference type="ARBA" id="ARBA00022989"/>
    </source>
</evidence>
<evidence type="ECO:0000256" key="4">
    <source>
        <dbReference type="ARBA" id="ARBA00034696"/>
    </source>
</evidence>
<dbReference type="SUPFAM" id="SSF103473">
    <property type="entry name" value="MFS general substrate transporter"/>
    <property type="match status" value="1"/>
</dbReference>